<dbReference type="RefSeq" id="YP_002302521.1">
    <property type="nucleotide sequence ID" value="NC_011523.1"/>
</dbReference>
<accession>B6RT41</accession>
<dbReference type="KEGG" id="vg:7018711"/>
<name>B6RT41_9VIRU</name>
<organism evidence="1 2">
    <name type="scientific">Bacillus phage AP50</name>
    <dbReference type="NCBI Taxonomy" id="2880538"/>
    <lineage>
        <taxon>Viruses</taxon>
        <taxon>Varidnaviria</taxon>
        <taxon>Bamfordvirae</taxon>
        <taxon>Preplasmiviricota</taxon>
        <taxon>Prepoliviricotina</taxon>
        <taxon>Tectiliviricetes</taxon>
        <taxon>Kalamavirales</taxon>
        <taxon>Tectiviridae</taxon>
        <taxon>Betatectivirus</taxon>
        <taxon>Betatectivirus AP50</taxon>
    </lineage>
</organism>
<dbReference type="EMBL" id="EU408779">
    <property type="protein sequence ID" value="ACB54908.1"/>
    <property type="molecule type" value="Genomic_DNA"/>
</dbReference>
<reference evidence="1 2" key="1">
    <citation type="journal article" date="2008" name="Appl. Environ. Microbiol.">
        <title>Molecular characterization of a variant of Bacillus anthracis-specific phage AP50 with improved bacteriolytic activity.</title>
        <authorList>
            <person name="Sozhamannan S."/>
            <person name="McKinstry M."/>
            <person name="Lentz S.M."/>
            <person name="Jalasvuori M."/>
            <person name="McAfee F."/>
            <person name="Smith A."/>
            <person name="Dabbs J."/>
            <person name="Ackermann H.W."/>
            <person name="Bamford J.K."/>
            <person name="Mateczun A."/>
            <person name="Read T.D."/>
        </authorList>
    </citation>
    <scope>NUCLEOTIDE SEQUENCE</scope>
</reference>
<protein>
    <submittedName>
        <fullName evidence="1">Uncharacterized protein</fullName>
    </submittedName>
</protein>
<keyword evidence="2" id="KW-1185">Reference proteome</keyword>
<evidence type="ECO:0000313" key="1">
    <source>
        <dbReference type="EMBL" id="ACB54908.1"/>
    </source>
</evidence>
<dbReference type="GeneID" id="7018711"/>
<dbReference type="Proteomes" id="UP000002379">
    <property type="component" value="Segment"/>
</dbReference>
<sequence>MEGIDLSHVQCSLPPIPNPLTFEDLTEEQFKALLNVIHDFKFACRESNLPLAFYYVLEKCTDPVVKQELIDAHRYGC</sequence>
<proteinExistence type="predicted"/>
<evidence type="ECO:0000313" key="2">
    <source>
        <dbReference type="Proteomes" id="UP000002379"/>
    </source>
</evidence>